<evidence type="ECO:0000256" key="3">
    <source>
        <dbReference type="ARBA" id="ARBA00023180"/>
    </source>
</evidence>
<dbReference type="Pfam" id="PF00149">
    <property type="entry name" value="Metallophos"/>
    <property type="match status" value="1"/>
</dbReference>
<dbReference type="InterPro" id="IPR015914">
    <property type="entry name" value="PAPs_N"/>
</dbReference>
<dbReference type="AlphaFoldDB" id="A0A9W9W2J4"/>
<evidence type="ECO:0000313" key="9">
    <source>
        <dbReference type="Proteomes" id="UP001147747"/>
    </source>
</evidence>
<dbReference type="InterPro" id="IPR025733">
    <property type="entry name" value="PAPs_C"/>
</dbReference>
<evidence type="ECO:0000256" key="1">
    <source>
        <dbReference type="ARBA" id="ARBA00022729"/>
    </source>
</evidence>
<dbReference type="RefSeq" id="XP_056489429.1">
    <property type="nucleotide sequence ID" value="XM_056630127.1"/>
</dbReference>
<keyword evidence="2 4" id="KW-0378">Hydrolase</keyword>
<dbReference type="OrthoDB" id="45007at2759"/>
<sequence>MVGSLSLMNALPFLAGGTLASISDAFNNLPSYLNYPTIPDDLTTPFQQRLAVYGPNSVSIGWNTYQPIEQPCVFFGTSHGKLDRRACSTTPSTTYQTSRTWSQAVVLPSLNSSTTYYYQIDSTNSSVEHFLSPRIPGDKTPFAIDVVIALGVYGENGFTKGHVSNLVDKKDTIREIQPELNHSTIGRLAQTVDEYEIVIHPGDFAYADDWWVDSRFLPGANIDNHIENNFYAATEVYQSILERFYDQLAPIAGRKPYMASPGNHEASCFPSNTTIPFAYAGKKLAIPFKDFCPQGQMNFTDFMHRFDRTMPNAYPSFSKNTTAKALAKKARSAAQPPFWYSFEYGMAHVVMINTETDFKDAPEGPGGSTGLNQGNFGKRNQQLEFLKADLASVDRSVTPWVIVASHRPYYSCGGSAHMCRECQKAFEDIFYTYGVDLGIFGHVHNSQRFPPMYQGKVDPNNLTDPTAPMYIIAGGAGNIEGLTPVGSVPPENEFNYADDWSYATVKLLDEQHLQVDFIKSTTGEILDSSTLFKSHKEQFVR</sequence>
<feature type="signal peptide" evidence="4">
    <location>
        <begin position="1"/>
        <end position="20"/>
    </location>
</feature>
<dbReference type="SUPFAM" id="SSF56300">
    <property type="entry name" value="Metallo-dependent phosphatases"/>
    <property type="match status" value="1"/>
</dbReference>
<evidence type="ECO:0000259" key="6">
    <source>
        <dbReference type="Pfam" id="PF14008"/>
    </source>
</evidence>
<dbReference type="GO" id="GO:0046872">
    <property type="term" value="F:metal ion binding"/>
    <property type="evidence" value="ECO:0007669"/>
    <property type="project" value="InterPro"/>
</dbReference>
<dbReference type="GeneID" id="81369107"/>
<evidence type="ECO:0000259" key="7">
    <source>
        <dbReference type="Pfam" id="PF16656"/>
    </source>
</evidence>
<keyword evidence="3" id="KW-0325">Glycoprotein</keyword>
<evidence type="ECO:0000313" key="8">
    <source>
        <dbReference type="EMBL" id="KAJ5397377.1"/>
    </source>
</evidence>
<protein>
    <recommendedName>
        <fullName evidence="4">Purple acid phosphatase</fullName>
        <ecNumber evidence="4">3.1.3.2</ecNumber>
    </recommendedName>
</protein>
<keyword evidence="1 4" id="KW-0732">Signal</keyword>
<feature type="domain" description="Calcineurin-like phosphoesterase" evidence="5">
    <location>
        <begin position="193"/>
        <end position="445"/>
    </location>
</feature>
<proteinExistence type="inferred from homology"/>
<dbReference type="Gene3D" id="3.60.21.10">
    <property type="match status" value="1"/>
</dbReference>
<evidence type="ECO:0000259" key="5">
    <source>
        <dbReference type="Pfam" id="PF00149"/>
    </source>
</evidence>
<dbReference type="PANTHER" id="PTHR22953:SF153">
    <property type="entry name" value="PURPLE ACID PHOSPHATASE"/>
    <property type="match status" value="1"/>
</dbReference>
<keyword evidence="9" id="KW-1185">Reference proteome</keyword>
<dbReference type="EMBL" id="JAPZBU010000006">
    <property type="protein sequence ID" value="KAJ5397377.1"/>
    <property type="molecule type" value="Genomic_DNA"/>
</dbReference>
<comment type="caution">
    <text evidence="8">The sequence shown here is derived from an EMBL/GenBank/DDBJ whole genome shotgun (WGS) entry which is preliminary data.</text>
</comment>
<name>A0A9W9W2J4_9EURO</name>
<dbReference type="Pfam" id="PF16656">
    <property type="entry name" value="Pur_ac_phosph_N"/>
    <property type="match status" value="1"/>
</dbReference>
<dbReference type="InterPro" id="IPR041792">
    <property type="entry name" value="MPP_PAP"/>
</dbReference>
<feature type="domain" description="Purple acid phosphatase N-terminal" evidence="7">
    <location>
        <begin position="45"/>
        <end position="130"/>
    </location>
</feature>
<feature type="chain" id="PRO_5041013451" description="Purple acid phosphatase" evidence="4">
    <location>
        <begin position="21"/>
        <end position="541"/>
    </location>
</feature>
<gene>
    <name evidence="8" type="ORF">N7509_005490</name>
</gene>
<dbReference type="Pfam" id="PF14008">
    <property type="entry name" value="Metallophos_C"/>
    <property type="match status" value="1"/>
</dbReference>
<dbReference type="Proteomes" id="UP001147747">
    <property type="component" value="Unassembled WGS sequence"/>
</dbReference>
<evidence type="ECO:0000256" key="2">
    <source>
        <dbReference type="ARBA" id="ARBA00022801"/>
    </source>
</evidence>
<reference evidence="8" key="1">
    <citation type="submission" date="2022-12" db="EMBL/GenBank/DDBJ databases">
        <authorList>
            <person name="Petersen C."/>
        </authorList>
    </citation>
    <scope>NUCLEOTIDE SEQUENCE</scope>
    <source>
        <strain evidence="8">IBT 29677</strain>
    </source>
</reference>
<dbReference type="PANTHER" id="PTHR22953">
    <property type="entry name" value="ACID PHOSPHATASE RELATED"/>
    <property type="match status" value="1"/>
</dbReference>
<comment type="catalytic activity">
    <reaction evidence="4">
        <text>a phosphate monoester + H2O = an alcohol + phosphate</text>
        <dbReference type="Rhea" id="RHEA:15017"/>
        <dbReference type="ChEBI" id="CHEBI:15377"/>
        <dbReference type="ChEBI" id="CHEBI:30879"/>
        <dbReference type="ChEBI" id="CHEBI:43474"/>
        <dbReference type="ChEBI" id="CHEBI:67140"/>
        <dbReference type="EC" id="3.1.3.2"/>
    </reaction>
</comment>
<dbReference type="Gene3D" id="2.60.40.380">
    <property type="entry name" value="Purple acid phosphatase-like, N-terminal"/>
    <property type="match status" value="1"/>
</dbReference>
<accession>A0A9W9W2J4</accession>
<dbReference type="GO" id="GO:0003993">
    <property type="term" value="F:acid phosphatase activity"/>
    <property type="evidence" value="ECO:0007669"/>
    <property type="project" value="UniProtKB-EC"/>
</dbReference>
<reference evidence="8" key="2">
    <citation type="journal article" date="2023" name="IMA Fungus">
        <title>Comparative genomic study of the Penicillium genus elucidates a diverse pangenome and 15 lateral gene transfer events.</title>
        <authorList>
            <person name="Petersen C."/>
            <person name="Sorensen T."/>
            <person name="Nielsen M.R."/>
            <person name="Sondergaard T.E."/>
            <person name="Sorensen J.L."/>
            <person name="Fitzpatrick D.A."/>
            <person name="Frisvad J.C."/>
            <person name="Nielsen K.L."/>
        </authorList>
    </citation>
    <scope>NUCLEOTIDE SEQUENCE</scope>
    <source>
        <strain evidence="8">IBT 29677</strain>
    </source>
</reference>
<dbReference type="InterPro" id="IPR008963">
    <property type="entry name" value="Purple_acid_Pase-like_N"/>
</dbReference>
<organism evidence="8 9">
    <name type="scientific">Penicillium cosmopolitanum</name>
    <dbReference type="NCBI Taxonomy" id="1131564"/>
    <lineage>
        <taxon>Eukaryota</taxon>
        <taxon>Fungi</taxon>
        <taxon>Dikarya</taxon>
        <taxon>Ascomycota</taxon>
        <taxon>Pezizomycotina</taxon>
        <taxon>Eurotiomycetes</taxon>
        <taxon>Eurotiomycetidae</taxon>
        <taxon>Eurotiales</taxon>
        <taxon>Aspergillaceae</taxon>
        <taxon>Penicillium</taxon>
    </lineage>
</organism>
<dbReference type="InterPro" id="IPR004843">
    <property type="entry name" value="Calcineurin-like_PHP"/>
</dbReference>
<feature type="domain" description="Purple acid phosphatase C-terminal" evidence="6">
    <location>
        <begin position="467"/>
        <end position="528"/>
    </location>
</feature>
<dbReference type="InterPro" id="IPR029052">
    <property type="entry name" value="Metallo-depent_PP-like"/>
</dbReference>
<dbReference type="CDD" id="cd00839">
    <property type="entry name" value="MPP_PAPs"/>
    <property type="match status" value="1"/>
</dbReference>
<comment type="similarity">
    <text evidence="4">Belongs to the metallophosphoesterase superfamily. Purple acid phosphatase family.</text>
</comment>
<evidence type="ECO:0000256" key="4">
    <source>
        <dbReference type="RuleBase" id="RU361203"/>
    </source>
</evidence>
<dbReference type="InterPro" id="IPR039331">
    <property type="entry name" value="PAPs-like"/>
</dbReference>
<dbReference type="SUPFAM" id="SSF49363">
    <property type="entry name" value="Purple acid phosphatase, N-terminal domain"/>
    <property type="match status" value="1"/>
</dbReference>
<dbReference type="EC" id="3.1.3.2" evidence="4"/>